<dbReference type="AlphaFoldDB" id="A0A8S9Q5A4"/>
<feature type="transmembrane region" description="Helical" evidence="2">
    <location>
        <begin position="202"/>
        <end position="219"/>
    </location>
</feature>
<dbReference type="EMBL" id="QGKX02001290">
    <property type="protein sequence ID" value="KAF3536480.1"/>
    <property type="molecule type" value="Genomic_DNA"/>
</dbReference>
<sequence length="229" mass="25832">MEPASHGDQDVLNNSTEVHPSNRTDQTDRAVYRIDPRTSGMELRLEPRSDNQTDRTRSRLSRPSRHSKDNSRARLSLGREEPEDRHGFSPGGPSGQSRRSPYRYRRASISQSSLCVVWGLANTFIHSWVVGLRSWDSLLLLRSETYLIHAQEQALCFPSLETVLGIWCALLGGCVTYTAYFRAARDDVDHPILSGRRSRNNFSGMIVSLVVEAILGFIGKKFPKVSFLL</sequence>
<protein>
    <submittedName>
        <fullName evidence="3">Uncharacterized protein</fullName>
    </submittedName>
</protein>
<name>A0A8S9Q5A4_BRACR</name>
<gene>
    <name evidence="3" type="ORF">F2Q69_00021388</name>
</gene>
<feature type="compositionally biased region" description="Basic and acidic residues" evidence="1">
    <location>
        <begin position="20"/>
        <end position="36"/>
    </location>
</feature>
<accession>A0A8S9Q5A4</accession>
<dbReference type="Proteomes" id="UP000712600">
    <property type="component" value="Unassembled WGS sequence"/>
</dbReference>
<feature type="compositionally biased region" description="Basic and acidic residues" evidence="1">
    <location>
        <begin position="66"/>
        <end position="87"/>
    </location>
</feature>
<evidence type="ECO:0000313" key="3">
    <source>
        <dbReference type="EMBL" id="KAF3536480.1"/>
    </source>
</evidence>
<comment type="caution">
    <text evidence="3">The sequence shown here is derived from an EMBL/GenBank/DDBJ whole genome shotgun (WGS) entry which is preliminary data.</text>
</comment>
<feature type="transmembrane region" description="Helical" evidence="2">
    <location>
        <begin position="164"/>
        <end position="181"/>
    </location>
</feature>
<keyword evidence="2" id="KW-0812">Transmembrane</keyword>
<keyword evidence="2" id="KW-0472">Membrane</keyword>
<proteinExistence type="predicted"/>
<evidence type="ECO:0000313" key="4">
    <source>
        <dbReference type="Proteomes" id="UP000712600"/>
    </source>
</evidence>
<evidence type="ECO:0000256" key="1">
    <source>
        <dbReference type="SAM" id="MobiDB-lite"/>
    </source>
</evidence>
<feature type="transmembrane region" description="Helical" evidence="2">
    <location>
        <begin position="107"/>
        <end position="129"/>
    </location>
</feature>
<reference evidence="3" key="1">
    <citation type="submission" date="2019-12" db="EMBL/GenBank/DDBJ databases">
        <title>Genome sequencing and annotation of Brassica cretica.</title>
        <authorList>
            <person name="Studholme D.J."/>
            <person name="Sarris P."/>
        </authorList>
    </citation>
    <scope>NUCLEOTIDE SEQUENCE</scope>
    <source>
        <strain evidence="3">PFS-109/04</strain>
        <tissue evidence="3">Leaf</tissue>
    </source>
</reference>
<feature type="compositionally biased region" description="Basic and acidic residues" evidence="1">
    <location>
        <begin position="43"/>
        <end position="57"/>
    </location>
</feature>
<keyword evidence="2" id="KW-1133">Transmembrane helix</keyword>
<feature type="region of interest" description="Disordered" evidence="1">
    <location>
        <begin position="1"/>
        <end position="103"/>
    </location>
</feature>
<organism evidence="3 4">
    <name type="scientific">Brassica cretica</name>
    <name type="common">Mustard</name>
    <dbReference type="NCBI Taxonomy" id="69181"/>
    <lineage>
        <taxon>Eukaryota</taxon>
        <taxon>Viridiplantae</taxon>
        <taxon>Streptophyta</taxon>
        <taxon>Embryophyta</taxon>
        <taxon>Tracheophyta</taxon>
        <taxon>Spermatophyta</taxon>
        <taxon>Magnoliopsida</taxon>
        <taxon>eudicotyledons</taxon>
        <taxon>Gunneridae</taxon>
        <taxon>Pentapetalae</taxon>
        <taxon>rosids</taxon>
        <taxon>malvids</taxon>
        <taxon>Brassicales</taxon>
        <taxon>Brassicaceae</taxon>
        <taxon>Brassiceae</taxon>
        <taxon>Brassica</taxon>
    </lineage>
</organism>
<evidence type="ECO:0000256" key="2">
    <source>
        <dbReference type="SAM" id="Phobius"/>
    </source>
</evidence>